<feature type="transmembrane region" description="Helical" evidence="7">
    <location>
        <begin position="12"/>
        <end position="32"/>
    </location>
</feature>
<feature type="domain" description="Major facilitator superfamily (MFS) profile" evidence="8">
    <location>
        <begin position="8"/>
        <end position="396"/>
    </location>
</feature>
<dbReference type="PANTHER" id="PTHR43124:SF3">
    <property type="entry name" value="CHLORAMPHENICOL EFFLUX PUMP RV0191"/>
    <property type="match status" value="1"/>
</dbReference>
<evidence type="ECO:0000256" key="7">
    <source>
        <dbReference type="SAM" id="Phobius"/>
    </source>
</evidence>
<feature type="transmembrane region" description="Helical" evidence="7">
    <location>
        <begin position="163"/>
        <end position="187"/>
    </location>
</feature>
<dbReference type="InterPro" id="IPR050189">
    <property type="entry name" value="MFS_Efflux_Transporters"/>
</dbReference>
<evidence type="ECO:0000259" key="8">
    <source>
        <dbReference type="PROSITE" id="PS50850"/>
    </source>
</evidence>
<evidence type="ECO:0000256" key="5">
    <source>
        <dbReference type="ARBA" id="ARBA00022989"/>
    </source>
</evidence>
<dbReference type="Proteomes" id="UP000717624">
    <property type="component" value="Unassembled WGS sequence"/>
</dbReference>
<dbReference type="RefSeq" id="WP_204516706.1">
    <property type="nucleotide sequence ID" value="NZ_BAABIN010000009.1"/>
</dbReference>
<feature type="transmembrane region" description="Helical" evidence="7">
    <location>
        <begin position="371"/>
        <end position="392"/>
    </location>
</feature>
<feature type="transmembrane region" description="Helical" evidence="7">
    <location>
        <begin position="254"/>
        <end position="272"/>
    </location>
</feature>
<dbReference type="InterPro" id="IPR011701">
    <property type="entry name" value="MFS"/>
</dbReference>
<keyword evidence="4 7" id="KW-0812">Transmembrane</keyword>
<accession>A0A939BNG4</accession>
<keyword evidence="3" id="KW-1003">Cell membrane</keyword>
<dbReference type="PROSITE" id="PS00216">
    <property type="entry name" value="SUGAR_TRANSPORT_1"/>
    <property type="match status" value="1"/>
</dbReference>
<evidence type="ECO:0000313" key="9">
    <source>
        <dbReference type="EMBL" id="MBM7589005.1"/>
    </source>
</evidence>
<comment type="subcellular location">
    <subcellularLocation>
        <location evidence="1">Cell membrane</location>
        <topology evidence="1">Multi-pass membrane protein</topology>
    </subcellularLocation>
</comment>
<dbReference type="GO" id="GO:0005886">
    <property type="term" value="C:plasma membrane"/>
    <property type="evidence" value="ECO:0007669"/>
    <property type="project" value="UniProtKB-SubCell"/>
</dbReference>
<dbReference type="PROSITE" id="PS50850">
    <property type="entry name" value="MFS"/>
    <property type="match status" value="1"/>
</dbReference>
<evidence type="ECO:0000313" key="10">
    <source>
        <dbReference type="Proteomes" id="UP000717624"/>
    </source>
</evidence>
<dbReference type="InterPro" id="IPR005829">
    <property type="entry name" value="Sugar_transporter_CS"/>
</dbReference>
<feature type="transmembrane region" description="Helical" evidence="7">
    <location>
        <begin position="216"/>
        <end position="242"/>
    </location>
</feature>
<dbReference type="SUPFAM" id="SSF103473">
    <property type="entry name" value="MFS general substrate transporter"/>
    <property type="match status" value="1"/>
</dbReference>
<feature type="transmembrane region" description="Helical" evidence="7">
    <location>
        <begin position="308"/>
        <end position="331"/>
    </location>
</feature>
<dbReference type="EMBL" id="JAFBEB010000001">
    <property type="protein sequence ID" value="MBM7589005.1"/>
    <property type="molecule type" value="Genomic_DNA"/>
</dbReference>
<dbReference type="PROSITE" id="PS00217">
    <property type="entry name" value="SUGAR_TRANSPORT_2"/>
    <property type="match status" value="1"/>
</dbReference>
<evidence type="ECO:0000256" key="4">
    <source>
        <dbReference type="ARBA" id="ARBA00022692"/>
    </source>
</evidence>
<dbReference type="PANTHER" id="PTHR43124">
    <property type="entry name" value="PURINE EFFLUX PUMP PBUE"/>
    <property type="match status" value="1"/>
</dbReference>
<evidence type="ECO:0000256" key="2">
    <source>
        <dbReference type="ARBA" id="ARBA00022448"/>
    </source>
</evidence>
<keyword evidence="10" id="KW-1185">Reference proteome</keyword>
<dbReference type="InterPro" id="IPR036259">
    <property type="entry name" value="MFS_trans_sf"/>
</dbReference>
<evidence type="ECO:0000256" key="3">
    <source>
        <dbReference type="ARBA" id="ARBA00022475"/>
    </source>
</evidence>
<keyword evidence="6 7" id="KW-0472">Membrane</keyword>
<protein>
    <submittedName>
        <fullName evidence="9">ACDE family multidrug resistance protein</fullName>
    </submittedName>
</protein>
<dbReference type="InterPro" id="IPR020846">
    <property type="entry name" value="MFS_dom"/>
</dbReference>
<feature type="transmembrane region" description="Helical" evidence="7">
    <location>
        <begin position="343"/>
        <end position="365"/>
    </location>
</feature>
<organism evidence="9 10">
    <name type="scientific">Brevibacillus fulvus</name>
    <dbReference type="NCBI Taxonomy" id="1125967"/>
    <lineage>
        <taxon>Bacteria</taxon>
        <taxon>Bacillati</taxon>
        <taxon>Bacillota</taxon>
        <taxon>Bacilli</taxon>
        <taxon>Bacillales</taxon>
        <taxon>Paenibacillaceae</taxon>
        <taxon>Brevibacillus</taxon>
    </lineage>
</organism>
<reference evidence="9" key="1">
    <citation type="submission" date="2021-01" db="EMBL/GenBank/DDBJ databases">
        <title>Genomic Encyclopedia of Type Strains, Phase IV (KMG-IV): sequencing the most valuable type-strain genomes for metagenomic binning, comparative biology and taxonomic classification.</title>
        <authorList>
            <person name="Goeker M."/>
        </authorList>
    </citation>
    <scope>NUCLEOTIDE SEQUENCE</scope>
    <source>
        <strain evidence="9">DSM 25523</strain>
    </source>
</reference>
<feature type="transmembrane region" description="Helical" evidence="7">
    <location>
        <begin position="74"/>
        <end position="96"/>
    </location>
</feature>
<keyword evidence="5 7" id="KW-1133">Transmembrane helix</keyword>
<evidence type="ECO:0000256" key="6">
    <source>
        <dbReference type="ARBA" id="ARBA00023136"/>
    </source>
</evidence>
<feature type="transmembrane region" description="Helical" evidence="7">
    <location>
        <begin position="284"/>
        <end position="302"/>
    </location>
</feature>
<name>A0A939BNG4_9BACL</name>
<comment type="caution">
    <text evidence="9">The sequence shown here is derived from an EMBL/GenBank/DDBJ whole genome shotgun (WGS) entry which is preliminary data.</text>
</comment>
<gene>
    <name evidence="9" type="ORF">JOD01_000591</name>
</gene>
<feature type="transmembrane region" description="Helical" evidence="7">
    <location>
        <begin position="44"/>
        <end position="62"/>
    </location>
</feature>
<evidence type="ECO:0000256" key="1">
    <source>
        <dbReference type="ARBA" id="ARBA00004651"/>
    </source>
</evidence>
<feature type="transmembrane region" description="Helical" evidence="7">
    <location>
        <begin position="108"/>
        <end position="126"/>
    </location>
</feature>
<keyword evidence="2" id="KW-0813">Transport</keyword>
<dbReference type="CDD" id="cd17474">
    <property type="entry name" value="MFS_YfmO_like"/>
    <property type="match status" value="1"/>
</dbReference>
<dbReference type="AlphaFoldDB" id="A0A939BNG4"/>
<dbReference type="Gene3D" id="1.20.1250.20">
    <property type="entry name" value="MFS general substrate transporter like domains"/>
    <property type="match status" value="1"/>
</dbReference>
<dbReference type="Pfam" id="PF07690">
    <property type="entry name" value="MFS_1"/>
    <property type="match status" value="1"/>
</dbReference>
<dbReference type="GO" id="GO:0022857">
    <property type="term" value="F:transmembrane transporter activity"/>
    <property type="evidence" value="ECO:0007669"/>
    <property type="project" value="InterPro"/>
</dbReference>
<sequence length="417" mass="44869">MEQLKKWDLISLASIPLIMTLGNSMLIPVLPLMKKQLGVSSFQISLIITVYAFVSILFIPLAGYLSDQIGRKKVIIPSLFLAGTGGLVAGLACWFFEQPYWWILAGRVIQGIGAAGAAPVVLPLVGDMFKREQDVSHGLGVIETANTVGKVLSPILGALLAGFVWFLPLLSIPVFCAASLLMVALLVKSPRKSDADKDLAVFLRGLKRIFKQKARWLSAVFAVGGICMFVLFGVLFYLSSFLEAKYHMEGVRKGFMLAIPLTALSVASYFTGRGIGQDKRRMKRVCFSGLVLLTASMFGGAFSTNIFLLLSVIFIGGIGIGLVLPCLDAFITEGIAKPQRGTVSALYSSMRFVGVSLGPPLVSILSEKSHLILFVTLSGVSAVGLILALFAIKPKQRAAARSPFSSNAFKAKDRQKA</sequence>
<proteinExistence type="predicted"/>